<dbReference type="KEGG" id="kme:H0A61_02270"/>
<dbReference type="Pfam" id="PF07559">
    <property type="entry name" value="FlgE_D2"/>
    <property type="match status" value="1"/>
</dbReference>
<keyword evidence="10" id="KW-0969">Cilium</keyword>
<evidence type="ECO:0000259" key="9">
    <source>
        <dbReference type="Pfam" id="PF22692"/>
    </source>
</evidence>
<dbReference type="InterPro" id="IPR012836">
    <property type="entry name" value="FlgF"/>
</dbReference>
<dbReference type="InterPro" id="IPR037925">
    <property type="entry name" value="FlgE/F/G-like"/>
</dbReference>
<protein>
    <recommendedName>
        <fullName evidence="3">Flagellar hook protein FlgE</fullName>
    </recommendedName>
</protein>
<comment type="similarity">
    <text evidence="2 5">Belongs to the flagella basal body rod proteins family.</text>
</comment>
<evidence type="ECO:0000313" key="11">
    <source>
        <dbReference type="Proteomes" id="UP000662904"/>
    </source>
</evidence>
<name>A0A8A0RQT3_9FIRM</name>
<dbReference type="NCBIfam" id="TIGR03506">
    <property type="entry name" value="FlgEFG_subfam"/>
    <property type="match status" value="1"/>
</dbReference>
<evidence type="ECO:0000259" key="7">
    <source>
        <dbReference type="Pfam" id="PF06429"/>
    </source>
</evidence>
<proteinExistence type="inferred from homology"/>
<keyword evidence="10" id="KW-0282">Flagellum</keyword>
<dbReference type="AlphaFoldDB" id="A0A8A0RQT3"/>
<organism evidence="10 11">
    <name type="scientific">Koleobacter methoxysyntrophicus</name>
    <dbReference type="NCBI Taxonomy" id="2751313"/>
    <lineage>
        <taxon>Bacteria</taxon>
        <taxon>Bacillati</taxon>
        <taxon>Bacillota</taxon>
        <taxon>Clostridia</taxon>
        <taxon>Koleobacterales</taxon>
        <taxon>Koleobacteraceae</taxon>
        <taxon>Koleobacter</taxon>
    </lineage>
</organism>
<dbReference type="InterPro" id="IPR011491">
    <property type="entry name" value="FlgE_D2"/>
</dbReference>
<feature type="domain" description="Flagellar hook protein FlgE D2" evidence="8">
    <location>
        <begin position="173"/>
        <end position="296"/>
    </location>
</feature>
<feature type="domain" description="Flagellar hook protein FlgE/F/G-like D1" evidence="9">
    <location>
        <begin position="95"/>
        <end position="156"/>
    </location>
</feature>
<evidence type="ECO:0000256" key="4">
    <source>
        <dbReference type="ARBA" id="ARBA00023143"/>
    </source>
</evidence>
<dbReference type="Gene3D" id="2.60.98.20">
    <property type="entry name" value="Flagellar hook protein FlgE"/>
    <property type="match status" value="1"/>
</dbReference>
<evidence type="ECO:0000256" key="5">
    <source>
        <dbReference type="RuleBase" id="RU362116"/>
    </source>
</evidence>
<dbReference type="PANTHER" id="PTHR30435:SF1">
    <property type="entry name" value="FLAGELLAR HOOK PROTEIN FLGE"/>
    <property type="match status" value="1"/>
</dbReference>
<reference evidence="10" key="1">
    <citation type="submission" date="2020-07" db="EMBL/GenBank/DDBJ databases">
        <title>Koleobacter methoxysyntrophicus gen. nov., sp. nov., a novel anaerobic bacterium isolated from deep subsurface oil field and proposal of Koleobacterales ord. nov. in the phylum Firmicutes.</title>
        <authorList>
            <person name="Sakamoto S."/>
            <person name="Tamaki H."/>
        </authorList>
    </citation>
    <scope>NUCLEOTIDE SEQUENCE</scope>
    <source>
        <strain evidence="10">NRmbB1</strain>
    </source>
</reference>
<keyword evidence="11" id="KW-1185">Reference proteome</keyword>
<dbReference type="Pfam" id="PF06429">
    <property type="entry name" value="Flg_bbr_C"/>
    <property type="match status" value="1"/>
</dbReference>
<dbReference type="GO" id="GO:0005829">
    <property type="term" value="C:cytosol"/>
    <property type="evidence" value="ECO:0007669"/>
    <property type="project" value="TreeGrafter"/>
</dbReference>
<keyword evidence="4 5" id="KW-0975">Bacterial flagellum</keyword>
<dbReference type="GO" id="GO:0009424">
    <property type="term" value="C:bacterial-type flagellum hook"/>
    <property type="evidence" value="ECO:0007669"/>
    <property type="project" value="TreeGrafter"/>
</dbReference>
<dbReference type="GO" id="GO:0071978">
    <property type="term" value="P:bacterial-type flagellum-dependent swarming motility"/>
    <property type="evidence" value="ECO:0007669"/>
    <property type="project" value="TreeGrafter"/>
</dbReference>
<keyword evidence="10" id="KW-0966">Cell projection</keyword>
<dbReference type="Pfam" id="PF00460">
    <property type="entry name" value="Flg_bb_rod"/>
    <property type="match status" value="1"/>
</dbReference>
<dbReference type="RefSeq" id="WP_206707222.1">
    <property type="nucleotide sequence ID" value="NZ_CP059066.1"/>
</dbReference>
<sequence>MMRSMFAGVSGLRNHQIRMDVIANNIANVNTIGFKKSRVTFQEMLTQTMQGASSPQNNRGGTNPQQIGLGMSIASIDTIHTDGGTQSTGQMTDLAIEGDGFFIVRSGTDEFYTRAGNFSFDTEGNLVNPANGLKVMGWMGDVEKIPENLSSIVITKGQPIGAQATTEIVYINNLDADTPDGSSYQVPMKVYDSLGRSHTIYIEFTKVDTLNNEWSYTVTSPTWTINGADTGTLIFDTSGQLDIAATRAANGATDPDIVNTFSFDPDGADTVTIMPNFFGLTQNAQETTVVAHSQDGNPPGSLRTITIDTTGTITGVFSNGINKELAQIALAAFDNPSGLLKVGDNLYQKSNNSGDSRIGQAATGGRGSIAPGSLEMSNVDLSEEFTQMIITQRGFQANSRIITTSDEMLQELVNLKR</sequence>
<dbReference type="Pfam" id="PF22692">
    <property type="entry name" value="LlgE_F_G_D1"/>
    <property type="match status" value="1"/>
</dbReference>
<dbReference type="EMBL" id="CP059066">
    <property type="protein sequence ID" value="QSQ09889.1"/>
    <property type="molecule type" value="Genomic_DNA"/>
</dbReference>
<evidence type="ECO:0000256" key="1">
    <source>
        <dbReference type="ARBA" id="ARBA00004117"/>
    </source>
</evidence>
<dbReference type="PANTHER" id="PTHR30435">
    <property type="entry name" value="FLAGELLAR PROTEIN"/>
    <property type="match status" value="1"/>
</dbReference>
<evidence type="ECO:0000256" key="3">
    <source>
        <dbReference type="ARBA" id="ARBA00019015"/>
    </source>
</evidence>
<dbReference type="NCBIfam" id="TIGR02490">
    <property type="entry name" value="flgF"/>
    <property type="match status" value="1"/>
</dbReference>
<dbReference type="Proteomes" id="UP000662904">
    <property type="component" value="Chromosome"/>
</dbReference>
<dbReference type="InterPro" id="IPR001444">
    <property type="entry name" value="Flag_bb_rod_N"/>
</dbReference>
<dbReference type="SUPFAM" id="SSF117143">
    <property type="entry name" value="Flagellar hook protein flgE"/>
    <property type="match status" value="1"/>
</dbReference>
<dbReference type="InterPro" id="IPR037058">
    <property type="entry name" value="Falgellar_hook_FlgE_sf"/>
</dbReference>
<dbReference type="InterPro" id="IPR020013">
    <property type="entry name" value="Flagellar_FlgE/F/G"/>
</dbReference>
<dbReference type="GO" id="GO:0030694">
    <property type="term" value="C:bacterial-type flagellum basal body, rod"/>
    <property type="evidence" value="ECO:0007669"/>
    <property type="project" value="InterPro"/>
</dbReference>
<comment type="subcellular location">
    <subcellularLocation>
        <location evidence="1 5">Bacterial flagellum basal body</location>
    </subcellularLocation>
</comment>
<dbReference type="InterPro" id="IPR010930">
    <property type="entry name" value="Flg_bb/hook_C_dom"/>
</dbReference>
<evidence type="ECO:0000259" key="6">
    <source>
        <dbReference type="Pfam" id="PF00460"/>
    </source>
</evidence>
<feature type="domain" description="Flagellar basal body rod protein N-terminal" evidence="6">
    <location>
        <begin position="8"/>
        <end position="35"/>
    </location>
</feature>
<evidence type="ECO:0000259" key="8">
    <source>
        <dbReference type="Pfam" id="PF07559"/>
    </source>
</evidence>
<accession>A0A8A0RQT3</accession>
<evidence type="ECO:0000256" key="2">
    <source>
        <dbReference type="ARBA" id="ARBA00009677"/>
    </source>
</evidence>
<feature type="domain" description="Flagellar basal-body/hook protein C-terminal" evidence="7">
    <location>
        <begin position="371"/>
        <end position="415"/>
    </location>
</feature>
<evidence type="ECO:0000313" key="10">
    <source>
        <dbReference type="EMBL" id="QSQ09889.1"/>
    </source>
</evidence>
<gene>
    <name evidence="10" type="primary">flgE</name>
    <name evidence="10" type="ORF">H0A61_02270</name>
</gene>
<dbReference type="InterPro" id="IPR053967">
    <property type="entry name" value="LlgE_F_G-like_D1"/>
</dbReference>